<dbReference type="EMBL" id="JAUEDM010000007">
    <property type="protein sequence ID" value="KAK3314156.1"/>
    <property type="molecule type" value="Genomic_DNA"/>
</dbReference>
<dbReference type="Proteomes" id="UP001283341">
    <property type="component" value="Unassembled WGS sequence"/>
</dbReference>
<sequence length="489" mass="53579">MSAKALCRGLFALGAIPGILAALDSSFFKLFEIIEKDVVIVGGGAVGSHAAIRLKEDYGKSVLLVEKEAILGGHVDTYYDKGTNTPRDYGVQVYFPYQDGMDFINRFNLTLEQGLAPRGETTTKYVDFKTGKELSGFVPPDFGVQVGAIVQMYNVLTSKGYDKMVEPGFWNLPAGDKIPEDLLMPIGDFCKKYNVSEALPRMYESTGGGPASRDRNFTNVMTLTFLQSFSPGWMRVFFGEIAFYHIQGGNQQLYDRIQTRLGKDVMTSSVVLASERTDTGVNLIVSGLKGTKIVKAKKLLLAVPPTRENLIPFDLNAEEAAIFAKPTYGRYGTAVVKHASLPKGVELRNMPTSAVQNPYAPFLDLPHILSFSSYGNDTDLFSIGTSGNPYLLYGETASVATAQDSINKMAAAGTIPASKSKIEVVEYSDHGPGGYAVTAADLRAGWMSKFYGLQGKRSTWFSSNAIAIDFSTQLWKFNDEVLKRMIEQW</sequence>
<name>A0AAE0HWP7_9PEZI</name>
<gene>
    <name evidence="1" type="ORF">B0H66DRAFT_483285</name>
</gene>
<keyword evidence="2" id="KW-1185">Reference proteome</keyword>
<organism evidence="1 2">
    <name type="scientific">Apodospora peruviana</name>
    <dbReference type="NCBI Taxonomy" id="516989"/>
    <lineage>
        <taxon>Eukaryota</taxon>
        <taxon>Fungi</taxon>
        <taxon>Dikarya</taxon>
        <taxon>Ascomycota</taxon>
        <taxon>Pezizomycotina</taxon>
        <taxon>Sordariomycetes</taxon>
        <taxon>Sordariomycetidae</taxon>
        <taxon>Sordariales</taxon>
        <taxon>Lasiosphaeriaceae</taxon>
        <taxon>Apodospora</taxon>
    </lineage>
</organism>
<evidence type="ECO:0008006" key="3">
    <source>
        <dbReference type="Google" id="ProtNLM"/>
    </source>
</evidence>
<dbReference type="InterPro" id="IPR050703">
    <property type="entry name" value="Flavin_MAO"/>
</dbReference>
<dbReference type="Gene3D" id="3.50.50.60">
    <property type="entry name" value="FAD/NAD(P)-binding domain"/>
    <property type="match status" value="1"/>
</dbReference>
<dbReference type="Gene3D" id="1.10.405.20">
    <property type="match status" value="1"/>
</dbReference>
<dbReference type="Pfam" id="PF13450">
    <property type="entry name" value="NAD_binding_8"/>
    <property type="match status" value="1"/>
</dbReference>
<dbReference type="InterPro" id="IPR036188">
    <property type="entry name" value="FAD/NAD-bd_sf"/>
</dbReference>
<comment type="caution">
    <text evidence="1">The sequence shown here is derived from an EMBL/GenBank/DDBJ whole genome shotgun (WGS) entry which is preliminary data.</text>
</comment>
<protein>
    <recommendedName>
        <fullName evidence="3">Amine oxidase domain-containing protein</fullName>
    </recommendedName>
</protein>
<dbReference type="PANTHER" id="PTHR43563">
    <property type="entry name" value="AMINE OXIDASE"/>
    <property type="match status" value="1"/>
</dbReference>
<evidence type="ECO:0000313" key="1">
    <source>
        <dbReference type="EMBL" id="KAK3314156.1"/>
    </source>
</evidence>
<dbReference type="GO" id="GO:0016491">
    <property type="term" value="F:oxidoreductase activity"/>
    <property type="evidence" value="ECO:0007669"/>
    <property type="project" value="UniProtKB-ARBA"/>
</dbReference>
<proteinExistence type="predicted"/>
<reference evidence="1" key="2">
    <citation type="submission" date="2023-06" db="EMBL/GenBank/DDBJ databases">
        <authorList>
            <consortium name="Lawrence Berkeley National Laboratory"/>
            <person name="Haridas S."/>
            <person name="Hensen N."/>
            <person name="Bonometti L."/>
            <person name="Westerberg I."/>
            <person name="Brannstrom I.O."/>
            <person name="Guillou S."/>
            <person name="Cros-Aarteil S."/>
            <person name="Calhoun S."/>
            <person name="Kuo A."/>
            <person name="Mondo S."/>
            <person name="Pangilinan J."/>
            <person name="Riley R."/>
            <person name="Labutti K."/>
            <person name="Andreopoulos B."/>
            <person name="Lipzen A."/>
            <person name="Chen C."/>
            <person name="Yanf M."/>
            <person name="Daum C."/>
            <person name="Ng V."/>
            <person name="Clum A."/>
            <person name="Steindorff A."/>
            <person name="Ohm R."/>
            <person name="Martin F."/>
            <person name="Silar P."/>
            <person name="Natvig D."/>
            <person name="Lalanne C."/>
            <person name="Gautier V."/>
            <person name="Ament-Velasquez S.L."/>
            <person name="Kruys A."/>
            <person name="Hutchinson M.I."/>
            <person name="Powell A.J."/>
            <person name="Barry K."/>
            <person name="Miller A.N."/>
            <person name="Grigoriev I.V."/>
            <person name="Debuchy R."/>
            <person name="Gladieux P."/>
            <person name="Thoren M.H."/>
            <person name="Johannesson H."/>
        </authorList>
    </citation>
    <scope>NUCLEOTIDE SEQUENCE</scope>
    <source>
        <strain evidence="1">CBS 118394</strain>
    </source>
</reference>
<dbReference type="SUPFAM" id="SSF51905">
    <property type="entry name" value="FAD/NAD(P)-binding domain"/>
    <property type="match status" value="1"/>
</dbReference>
<reference evidence="1" key="1">
    <citation type="journal article" date="2023" name="Mol. Phylogenet. Evol.">
        <title>Genome-scale phylogeny and comparative genomics of the fungal order Sordariales.</title>
        <authorList>
            <person name="Hensen N."/>
            <person name="Bonometti L."/>
            <person name="Westerberg I."/>
            <person name="Brannstrom I.O."/>
            <person name="Guillou S."/>
            <person name="Cros-Aarteil S."/>
            <person name="Calhoun S."/>
            <person name="Haridas S."/>
            <person name="Kuo A."/>
            <person name="Mondo S."/>
            <person name="Pangilinan J."/>
            <person name="Riley R."/>
            <person name="LaButti K."/>
            <person name="Andreopoulos B."/>
            <person name="Lipzen A."/>
            <person name="Chen C."/>
            <person name="Yan M."/>
            <person name="Daum C."/>
            <person name="Ng V."/>
            <person name="Clum A."/>
            <person name="Steindorff A."/>
            <person name="Ohm R.A."/>
            <person name="Martin F."/>
            <person name="Silar P."/>
            <person name="Natvig D.O."/>
            <person name="Lalanne C."/>
            <person name="Gautier V."/>
            <person name="Ament-Velasquez S.L."/>
            <person name="Kruys A."/>
            <person name="Hutchinson M.I."/>
            <person name="Powell A.J."/>
            <person name="Barry K."/>
            <person name="Miller A.N."/>
            <person name="Grigoriev I.V."/>
            <person name="Debuchy R."/>
            <person name="Gladieux P."/>
            <person name="Hiltunen Thoren M."/>
            <person name="Johannesson H."/>
        </authorList>
    </citation>
    <scope>NUCLEOTIDE SEQUENCE</scope>
    <source>
        <strain evidence="1">CBS 118394</strain>
    </source>
</reference>
<evidence type="ECO:0000313" key="2">
    <source>
        <dbReference type="Proteomes" id="UP001283341"/>
    </source>
</evidence>
<accession>A0AAE0HWP7</accession>
<dbReference type="Gene3D" id="3.30.70.1990">
    <property type="match status" value="1"/>
</dbReference>
<dbReference type="AlphaFoldDB" id="A0AAE0HWP7"/>
<dbReference type="PANTHER" id="PTHR43563:SF1">
    <property type="entry name" value="AMINE OXIDASE [FLAVIN-CONTAINING] B"/>
    <property type="match status" value="1"/>
</dbReference>